<gene>
    <name evidence="4" type="ORF">H3H39_26835</name>
</gene>
<evidence type="ECO:0000256" key="1">
    <source>
        <dbReference type="ARBA" id="ARBA00005564"/>
    </source>
</evidence>
<dbReference type="InterPro" id="IPR006311">
    <property type="entry name" value="TAT_signal"/>
</dbReference>
<comment type="similarity">
    <text evidence="1">Belongs to the cycloisomerase 2 family.</text>
</comment>
<dbReference type="PROSITE" id="PS51318">
    <property type="entry name" value="TAT"/>
    <property type="match status" value="1"/>
</dbReference>
<feature type="chain" id="PRO_5030607649" evidence="3">
    <location>
        <begin position="33"/>
        <end position="389"/>
    </location>
</feature>
<comment type="caution">
    <text evidence="4">The sequence shown here is derived from an EMBL/GenBank/DDBJ whole genome shotgun (WGS) entry which is preliminary data.</text>
</comment>
<dbReference type="InterPro" id="IPR050282">
    <property type="entry name" value="Cycloisomerase_2"/>
</dbReference>
<accession>A0A7W2FF97</accession>
<evidence type="ECO:0000256" key="2">
    <source>
        <dbReference type="ARBA" id="ARBA00022526"/>
    </source>
</evidence>
<evidence type="ECO:0000313" key="4">
    <source>
        <dbReference type="EMBL" id="MBA5690658.1"/>
    </source>
</evidence>
<evidence type="ECO:0000313" key="5">
    <source>
        <dbReference type="Proteomes" id="UP000573499"/>
    </source>
</evidence>
<dbReference type="PANTHER" id="PTHR30344">
    <property type="entry name" value="6-PHOSPHOGLUCONOLACTONASE-RELATED"/>
    <property type="match status" value="1"/>
</dbReference>
<dbReference type="AlphaFoldDB" id="A0A7W2FF97"/>
<keyword evidence="5" id="KW-1185">Reference proteome</keyword>
<dbReference type="InterPro" id="IPR019405">
    <property type="entry name" value="Lactonase_7-beta_prop"/>
</dbReference>
<dbReference type="GO" id="GO:0006006">
    <property type="term" value="P:glucose metabolic process"/>
    <property type="evidence" value="ECO:0007669"/>
    <property type="project" value="UniProtKB-KW"/>
</dbReference>
<dbReference type="InterPro" id="IPR011048">
    <property type="entry name" value="Haem_d1_sf"/>
</dbReference>
<reference evidence="4 5" key="1">
    <citation type="submission" date="2020-07" db="EMBL/GenBank/DDBJ databases">
        <title>Novel species isolated from subtropical streams in China.</title>
        <authorList>
            <person name="Lu H."/>
        </authorList>
    </citation>
    <scope>NUCLEOTIDE SEQUENCE [LARGE SCALE GENOMIC DNA]</scope>
    <source>
        <strain evidence="4 5">LX47W</strain>
    </source>
</reference>
<organism evidence="4 5">
    <name type="scientific">Rugamonas apoptosis</name>
    <dbReference type="NCBI Taxonomy" id="2758570"/>
    <lineage>
        <taxon>Bacteria</taxon>
        <taxon>Pseudomonadati</taxon>
        <taxon>Pseudomonadota</taxon>
        <taxon>Betaproteobacteria</taxon>
        <taxon>Burkholderiales</taxon>
        <taxon>Oxalobacteraceae</taxon>
        <taxon>Telluria group</taxon>
        <taxon>Rugamonas</taxon>
    </lineage>
</organism>
<keyword evidence="2" id="KW-0119">Carbohydrate metabolism</keyword>
<dbReference type="Gene3D" id="2.130.10.10">
    <property type="entry name" value="YVTN repeat-like/Quinoprotein amine dehydrogenase"/>
    <property type="match status" value="1"/>
</dbReference>
<proteinExistence type="inferred from homology"/>
<dbReference type="PANTHER" id="PTHR30344:SF1">
    <property type="entry name" value="6-PHOSPHOGLUCONOLACTONASE"/>
    <property type="match status" value="1"/>
</dbReference>
<name>A0A7W2FF97_9BURK</name>
<dbReference type="SUPFAM" id="SSF51004">
    <property type="entry name" value="C-terminal (heme d1) domain of cytochrome cd1-nitrite reductase"/>
    <property type="match status" value="1"/>
</dbReference>
<dbReference type="GO" id="GO:0017057">
    <property type="term" value="F:6-phosphogluconolactonase activity"/>
    <property type="evidence" value="ECO:0007669"/>
    <property type="project" value="TreeGrafter"/>
</dbReference>
<feature type="signal peptide" evidence="3">
    <location>
        <begin position="1"/>
        <end position="32"/>
    </location>
</feature>
<sequence>MNQYSSSGPRRRLLASCTLAVLAAGTGWPTSAANATTTYAYVGSRTTKERNARGEGLSVFHVDATGIWTQVQLIKNLVNPSFITLDRKQRRLYVVHGDHSEVSAFAIDPFSGKLTFMNRQSTGGKNPVHLAVDPANHFLFVANYATGSIATLPINADGSLASATSLVTLPGEPGPHKVQQTGSHPHQVMFDPSGRYLLVPDKGLDRVFSYSIHPQSGALLPAEVPSVAARSGSGTRHIAFHPRLPYAYVMNELNSSVTTYAWNANEGALTPMQVLPTTPASNIDENTGAGIICSANGKFVYGSNRGHDSVAIYHVNQESGLLEVVGWQPTGGNGPRFITIDPDSQFLYAANENSDTISRFRMNPANGALTPAGEPIATGSPVCIVFARY</sequence>
<dbReference type="Pfam" id="PF10282">
    <property type="entry name" value="Lactonase"/>
    <property type="match status" value="1"/>
</dbReference>
<dbReference type="InterPro" id="IPR015943">
    <property type="entry name" value="WD40/YVTN_repeat-like_dom_sf"/>
</dbReference>
<dbReference type="Proteomes" id="UP000573499">
    <property type="component" value="Unassembled WGS sequence"/>
</dbReference>
<dbReference type="EMBL" id="JACEZU010000021">
    <property type="protein sequence ID" value="MBA5690658.1"/>
    <property type="molecule type" value="Genomic_DNA"/>
</dbReference>
<protein>
    <submittedName>
        <fullName evidence="4">Lactonase family protein</fullName>
    </submittedName>
</protein>
<keyword evidence="2" id="KW-0313">Glucose metabolism</keyword>
<dbReference type="RefSeq" id="WP_182157581.1">
    <property type="nucleotide sequence ID" value="NZ_JACEZU010000021.1"/>
</dbReference>
<keyword evidence="3" id="KW-0732">Signal</keyword>
<evidence type="ECO:0000256" key="3">
    <source>
        <dbReference type="SAM" id="SignalP"/>
    </source>
</evidence>